<dbReference type="EMBL" id="CP060037">
    <property type="protein sequence ID" value="QOT74609.1"/>
    <property type="molecule type" value="Genomic_DNA"/>
</dbReference>
<dbReference type="InterPro" id="IPR003115">
    <property type="entry name" value="ParB_N"/>
</dbReference>
<dbReference type="PANTHER" id="PTHR33375">
    <property type="entry name" value="CHROMOSOME-PARTITIONING PROTEIN PARB-RELATED"/>
    <property type="match status" value="1"/>
</dbReference>
<organism evidence="5 6">
    <name type="scientific">Sphingobium fuliginis (strain ATCC 27551)</name>
    <dbReference type="NCBI Taxonomy" id="336203"/>
    <lineage>
        <taxon>Bacteria</taxon>
        <taxon>Pseudomonadati</taxon>
        <taxon>Pseudomonadota</taxon>
        <taxon>Alphaproteobacteria</taxon>
        <taxon>Sphingomonadales</taxon>
        <taxon>Sphingomonadaceae</taxon>
        <taxon>Sphingobium</taxon>
    </lineage>
</organism>
<name>A0A7M2GRV0_SPHSA</name>
<gene>
    <name evidence="5" type="ORF">H5V43_22020</name>
</gene>
<keyword evidence="5" id="KW-0614">Plasmid</keyword>
<feature type="compositionally biased region" description="Polar residues" evidence="3">
    <location>
        <begin position="314"/>
        <end position="335"/>
    </location>
</feature>
<dbReference type="InterPro" id="IPR036086">
    <property type="entry name" value="ParB/Sulfiredoxin_sf"/>
</dbReference>
<dbReference type="Pfam" id="PF17762">
    <property type="entry name" value="HTH_ParB"/>
    <property type="match status" value="1"/>
</dbReference>
<dbReference type="Gene3D" id="3.90.1530.30">
    <property type="match status" value="1"/>
</dbReference>
<dbReference type="InterPro" id="IPR050336">
    <property type="entry name" value="Chromosome_partition/occlusion"/>
</dbReference>
<comment type="similarity">
    <text evidence="1">Belongs to the ParB family.</text>
</comment>
<dbReference type="KEGG" id="sbar:H5V43_22020"/>
<feature type="compositionally biased region" description="Acidic residues" evidence="3">
    <location>
        <begin position="272"/>
        <end position="281"/>
    </location>
</feature>
<accession>A0A7M2GRV0</accession>
<evidence type="ECO:0000256" key="1">
    <source>
        <dbReference type="ARBA" id="ARBA00006295"/>
    </source>
</evidence>
<dbReference type="RefSeq" id="WP_025549017.1">
    <property type="nucleotide sequence ID" value="NZ_BATN01000031.1"/>
</dbReference>
<dbReference type="NCBIfam" id="TIGR03734">
    <property type="entry name" value="PRTRC_parB"/>
    <property type="match status" value="1"/>
</dbReference>
<dbReference type="NCBIfam" id="TIGR00180">
    <property type="entry name" value="parB_part"/>
    <property type="match status" value="1"/>
</dbReference>
<geneLocation type="plasmid" evidence="5 6">
    <name>p1</name>
</geneLocation>
<feature type="domain" description="ParB-like N-terminal" evidence="4">
    <location>
        <begin position="10"/>
        <end position="102"/>
    </location>
</feature>
<feature type="compositionally biased region" description="Basic and acidic residues" evidence="3">
    <location>
        <begin position="256"/>
        <end position="265"/>
    </location>
</feature>
<proteinExistence type="inferred from homology"/>
<dbReference type="InterPro" id="IPR041468">
    <property type="entry name" value="HTH_ParB/Spo0J"/>
</dbReference>
<keyword evidence="2" id="KW-0159">Chromosome partition</keyword>
<dbReference type="Pfam" id="PF02195">
    <property type="entry name" value="ParB_N"/>
    <property type="match status" value="1"/>
</dbReference>
<dbReference type="PANTHER" id="PTHR33375:SF1">
    <property type="entry name" value="CHROMOSOME-PARTITIONING PROTEIN PARB-RELATED"/>
    <property type="match status" value="1"/>
</dbReference>
<dbReference type="InterPro" id="IPR004437">
    <property type="entry name" value="ParB/RepB/Spo0J"/>
</dbReference>
<evidence type="ECO:0000313" key="6">
    <source>
        <dbReference type="Proteomes" id="UP000593663"/>
    </source>
</evidence>
<dbReference type="SUPFAM" id="SSF109709">
    <property type="entry name" value="KorB DNA-binding domain-like"/>
    <property type="match status" value="1"/>
</dbReference>
<dbReference type="InterPro" id="IPR022396">
    <property type="entry name" value="PRTRC_ParB"/>
</dbReference>
<sequence>MTLPQPNPPAMVPLSRIRPGYNPRRYFNRKKLDELVVSLRLRGMIQPMLVRPVEDSEDYEIVVGGRRHKAALEAFGVDGSVPVIIREMTDQEALEAAIDENDIRDDASETEQADAAVRVLAACNNDRAEALARLGWSRSKFDRRLALAGLADIVKTALDERRIKIGHAELLAAVPADKQDKALETILKADLDIAKTRELLMRVTQSLADACFDKSECTTCPFNSATQRALFETHVDDGHCTNAPCFQLKTEAVERAQAQEKERAAAEAGTTLDDDELDERVDDGAASADADASAGDRPDGSAPPPASRFANLAPGSSPSGAPTRSATRANTSAVTAKSIAGRATELREATWRTALARELADNPGRAQTTILVAGLTGTLSEIKSNTLTSRAGLLIDAAFPVLSFREKIDAIGDLSSAQAATVLCAIGAAYARDVQDFRHVADLAAAFAIDLRQSWRVDQAFLERYTKDELRWLAQECGLVAHMGEKAFGKLLGGKKGDLIAGMLGAVGFEWAGHLPSAMTLDGKYDPPLIAAQPENSPAAVAA</sequence>
<evidence type="ECO:0000256" key="3">
    <source>
        <dbReference type="SAM" id="MobiDB-lite"/>
    </source>
</evidence>
<dbReference type="SUPFAM" id="SSF110849">
    <property type="entry name" value="ParB/Sulfiredoxin"/>
    <property type="match status" value="1"/>
</dbReference>
<evidence type="ECO:0000256" key="2">
    <source>
        <dbReference type="ARBA" id="ARBA00022829"/>
    </source>
</evidence>
<dbReference type="GO" id="GO:0003677">
    <property type="term" value="F:DNA binding"/>
    <property type="evidence" value="ECO:0007669"/>
    <property type="project" value="InterPro"/>
</dbReference>
<dbReference type="AlphaFoldDB" id="A0A7M2GRV0"/>
<feature type="compositionally biased region" description="Low complexity" evidence="3">
    <location>
        <begin position="284"/>
        <end position="293"/>
    </location>
</feature>
<evidence type="ECO:0000313" key="5">
    <source>
        <dbReference type="EMBL" id="QOT74609.1"/>
    </source>
</evidence>
<dbReference type="Gene3D" id="1.10.10.2830">
    <property type="match status" value="1"/>
</dbReference>
<dbReference type="GO" id="GO:0007059">
    <property type="term" value="P:chromosome segregation"/>
    <property type="evidence" value="ECO:0007669"/>
    <property type="project" value="UniProtKB-KW"/>
</dbReference>
<feature type="region of interest" description="Disordered" evidence="3">
    <location>
        <begin position="256"/>
        <end position="336"/>
    </location>
</feature>
<dbReference type="GO" id="GO:0005694">
    <property type="term" value="C:chromosome"/>
    <property type="evidence" value="ECO:0007669"/>
    <property type="project" value="TreeGrafter"/>
</dbReference>
<evidence type="ECO:0000259" key="4">
    <source>
        <dbReference type="SMART" id="SM00470"/>
    </source>
</evidence>
<dbReference type="SMART" id="SM00470">
    <property type="entry name" value="ParB"/>
    <property type="match status" value="1"/>
</dbReference>
<dbReference type="Proteomes" id="UP000593663">
    <property type="component" value="Plasmid p1"/>
</dbReference>
<reference evidence="6" key="1">
    <citation type="submission" date="2020-08" db="EMBL/GenBank/DDBJ databases">
        <title>Complete genome sequence of Sphingobium barthaii strain KK22, a high-molecular-weight polycyclic aromatic hydrocarbon-degrading soil bacterium.</title>
        <authorList>
            <person name="Mori J.F."/>
            <person name="Kanaly R.A."/>
        </authorList>
    </citation>
    <scope>NUCLEOTIDE SEQUENCE [LARGE SCALE GENOMIC DNA]</scope>
    <source>
        <strain evidence="6">KK22</strain>
        <plasmid evidence="6">p1</plasmid>
    </source>
</reference>
<protein>
    <submittedName>
        <fullName evidence="5">PRTRC system ParB family protein</fullName>
    </submittedName>
</protein>